<dbReference type="AlphaFoldDB" id="A0A9W8P471"/>
<gene>
    <name evidence="1" type="ORF">DFH05DRAFT_1363835</name>
</gene>
<keyword evidence="2" id="KW-1185">Reference proteome</keyword>
<feature type="non-terminal residue" evidence="1">
    <location>
        <position position="1"/>
    </location>
</feature>
<name>A0A9W8P471_9AGAR</name>
<dbReference type="InterPro" id="IPR029058">
    <property type="entry name" value="AB_hydrolase_fold"/>
</dbReference>
<evidence type="ECO:0000313" key="1">
    <source>
        <dbReference type="EMBL" id="KAJ3746642.1"/>
    </source>
</evidence>
<reference evidence="1 2" key="1">
    <citation type="journal article" date="2023" name="Proc. Natl. Acad. Sci. U.S.A.">
        <title>A global phylogenomic analysis of the shiitake genus Lentinula.</title>
        <authorList>
            <person name="Sierra-Patev S."/>
            <person name="Min B."/>
            <person name="Naranjo-Ortiz M."/>
            <person name="Looney B."/>
            <person name="Konkel Z."/>
            <person name="Slot J.C."/>
            <person name="Sakamoto Y."/>
            <person name="Steenwyk J.L."/>
            <person name="Rokas A."/>
            <person name="Carro J."/>
            <person name="Camarero S."/>
            <person name="Ferreira P."/>
            <person name="Molpeceres G."/>
            <person name="Ruiz-Duenas F.J."/>
            <person name="Serrano A."/>
            <person name="Henrissat B."/>
            <person name="Drula E."/>
            <person name="Hughes K.W."/>
            <person name="Mata J.L."/>
            <person name="Ishikawa N.K."/>
            <person name="Vargas-Isla R."/>
            <person name="Ushijima S."/>
            <person name="Smith C.A."/>
            <person name="Donoghue J."/>
            <person name="Ahrendt S."/>
            <person name="Andreopoulos W."/>
            <person name="He G."/>
            <person name="LaButti K."/>
            <person name="Lipzen A."/>
            <person name="Ng V."/>
            <person name="Riley R."/>
            <person name="Sandor L."/>
            <person name="Barry K."/>
            <person name="Martinez A.T."/>
            <person name="Xiao Y."/>
            <person name="Gibbons J.G."/>
            <person name="Terashima K."/>
            <person name="Grigoriev I.V."/>
            <person name="Hibbett D."/>
        </authorList>
    </citation>
    <scope>NUCLEOTIDE SEQUENCE [LARGE SCALE GENOMIC DNA]</scope>
    <source>
        <strain evidence="1 2">TFB7810</strain>
    </source>
</reference>
<dbReference type="Gene3D" id="3.40.50.1820">
    <property type="entry name" value="alpha/beta hydrolase"/>
    <property type="match status" value="1"/>
</dbReference>
<accession>A0A9W8P471</accession>
<feature type="non-terminal residue" evidence="1">
    <location>
        <position position="90"/>
    </location>
</feature>
<protein>
    <submittedName>
        <fullName evidence="1">Uncharacterized protein</fullName>
    </submittedName>
</protein>
<dbReference type="EMBL" id="JANVFU010000004">
    <property type="protein sequence ID" value="KAJ3746642.1"/>
    <property type="molecule type" value="Genomic_DNA"/>
</dbReference>
<dbReference type="Proteomes" id="UP001142393">
    <property type="component" value="Unassembled WGS sequence"/>
</dbReference>
<evidence type="ECO:0000313" key="2">
    <source>
        <dbReference type="Proteomes" id="UP001142393"/>
    </source>
</evidence>
<comment type="caution">
    <text evidence="1">The sequence shown here is derived from an EMBL/GenBank/DDBJ whole genome shotgun (WGS) entry which is preliminary data.</text>
</comment>
<organism evidence="1 2">
    <name type="scientific">Lentinula detonsa</name>
    <dbReference type="NCBI Taxonomy" id="2804962"/>
    <lineage>
        <taxon>Eukaryota</taxon>
        <taxon>Fungi</taxon>
        <taxon>Dikarya</taxon>
        <taxon>Basidiomycota</taxon>
        <taxon>Agaricomycotina</taxon>
        <taxon>Agaricomycetes</taxon>
        <taxon>Agaricomycetidae</taxon>
        <taxon>Agaricales</taxon>
        <taxon>Marasmiineae</taxon>
        <taxon>Omphalotaceae</taxon>
        <taxon>Lentinula</taxon>
    </lineage>
</organism>
<proteinExistence type="predicted"/>
<sequence>FFPFLTQPDQVGLRSFHIAALSLSDFAFSKAPKQQSFDLTQYGEVRLQQSHVVLGQNLVTQGGDRRFYTTRRIAQLSGHKHCKAWHTNYP</sequence>